<dbReference type="GO" id="GO:0009247">
    <property type="term" value="P:glycolipid biosynthetic process"/>
    <property type="evidence" value="ECO:0007669"/>
    <property type="project" value="UniProtKB-ARBA"/>
</dbReference>
<accession>A0A438ALZ7</accession>
<name>A0A438ALZ7_9RHOB</name>
<evidence type="ECO:0000256" key="3">
    <source>
        <dbReference type="ARBA" id="ARBA00022519"/>
    </source>
</evidence>
<feature type="compositionally biased region" description="Low complexity" evidence="7">
    <location>
        <begin position="298"/>
        <end position="308"/>
    </location>
</feature>
<evidence type="ECO:0000256" key="4">
    <source>
        <dbReference type="ARBA" id="ARBA00022679"/>
    </source>
</evidence>
<dbReference type="OrthoDB" id="9801955at2"/>
<sequence>MPKQRNSRTDYLTDLVARGLLRAVMLLPYGARVRTMGWLAAHVLAPAAGWRKRIRANLSHVLPDLPRDEVRRLTRAVPDNVGRTLIEVYSGPELAARARVTPLSGPGLPALDAALAAGRPVLVVTAHTGNFAALRPALETRGLKIAALYRPMEIAQFNRHYRDALAGMGEPLFPTTRKGLAGFLKHLRSGGAGFVLTDIHAAGGARLDFFGKPAPSPLSAAKWALQYDALMLPVFSRRLPDGLSFEMRVDAPIAPATPEEMTAEVNRRLEAFVRQDLAQWFWIHRRWKPERHARPDSAAGPATAPAARRAGRDDV</sequence>
<evidence type="ECO:0000256" key="5">
    <source>
        <dbReference type="ARBA" id="ARBA00023136"/>
    </source>
</evidence>
<keyword evidence="2" id="KW-1003">Cell membrane</keyword>
<organism evidence="8 9">
    <name type="scientific">Mesobaculum littorinae</name>
    <dbReference type="NCBI Taxonomy" id="2486419"/>
    <lineage>
        <taxon>Bacteria</taxon>
        <taxon>Pseudomonadati</taxon>
        <taxon>Pseudomonadota</taxon>
        <taxon>Alphaproteobacteria</taxon>
        <taxon>Rhodobacterales</taxon>
        <taxon>Roseobacteraceae</taxon>
        <taxon>Mesobaculum</taxon>
    </lineage>
</organism>
<dbReference type="PANTHER" id="PTHR30606">
    <property type="entry name" value="LIPID A BIOSYNTHESIS LAUROYL ACYLTRANSFERASE"/>
    <property type="match status" value="1"/>
</dbReference>
<dbReference type="RefSeq" id="WP_127905009.1">
    <property type="nucleotide sequence ID" value="NZ_RQXX01000001.1"/>
</dbReference>
<dbReference type="Proteomes" id="UP000285908">
    <property type="component" value="Unassembled WGS sequence"/>
</dbReference>
<gene>
    <name evidence="8" type="ORF">EKE94_02470</name>
</gene>
<dbReference type="AlphaFoldDB" id="A0A438ALZ7"/>
<keyword evidence="5" id="KW-0472">Membrane</keyword>
<keyword evidence="9" id="KW-1185">Reference proteome</keyword>
<dbReference type="Pfam" id="PF03279">
    <property type="entry name" value="Lip_A_acyltrans"/>
    <property type="match status" value="1"/>
</dbReference>
<evidence type="ECO:0000256" key="6">
    <source>
        <dbReference type="ARBA" id="ARBA00023315"/>
    </source>
</evidence>
<proteinExistence type="predicted"/>
<evidence type="ECO:0000256" key="1">
    <source>
        <dbReference type="ARBA" id="ARBA00004533"/>
    </source>
</evidence>
<feature type="region of interest" description="Disordered" evidence="7">
    <location>
        <begin position="292"/>
        <end position="315"/>
    </location>
</feature>
<evidence type="ECO:0000313" key="9">
    <source>
        <dbReference type="Proteomes" id="UP000285908"/>
    </source>
</evidence>
<keyword evidence="6 8" id="KW-0012">Acyltransferase</keyword>
<evidence type="ECO:0000256" key="7">
    <source>
        <dbReference type="SAM" id="MobiDB-lite"/>
    </source>
</evidence>
<evidence type="ECO:0000256" key="2">
    <source>
        <dbReference type="ARBA" id="ARBA00022475"/>
    </source>
</evidence>
<dbReference type="GO" id="GO:0005886">
    <property type="term" value="C:plasma membrane"/>
    <property type="evidence" value="ECO:0007669"/>
    <property type="project" value="UniProtKB-SubCell"/>
</dbReference>
<dbReference type="GO" id="GO:0016746">
    <property type="term" value="F:acyltransferase activity"/>
    <property type="evidence" value="ECO:0007669"/>
    <property type="project" value="UniProtKB-KW"/>
</dbReference>
<evidence type="ECO:0000313" key="8">
    <source>
        <dbReference type="EMBL" id="RVV99566.1"/>
    </source>
</evidence>
<dbReference type="EMBL" id="RQXX01000001">
    <property type="protein sequence ID" value="RVV99566.1"/>
    <property type="molecule type" value="Genomic_DNA"/>
</dbReference>
<protein>
    <submittedName>
        <fullName evidence="8">Lauroyl acyltransferase</fullName>
    </submittedName>
</protein>
<keyword evidence="4 8" id="KW-0808">Transferase</keyword>
<dbReference type="PANTHER" id="PTHR30606:SF10">
    <property type="entry name" value="PHOSPHATIDYLINOSITOL MANNOSIDE ACYLTRANSFERASE"/>
    <property type="match status" value="1"/>
</dbReference>
<keyword evidence="3" id="KW-0997">Cell inner membrane</keyword>
<dbReference type="InterPro" id="IPR004960">
    <property type="entry name" value="LipA_acyltrans"/>
</dbReference>
<comment type="caution">
    <text evidence="8">The sequence shown here is derived from an EMBL/GenBank/DDBJ whole genome shotgun (WGS) entry which is preliminary data.</text>
</comment>
<reference evidence="8 9" key="1">
    <citation type="submission" date="2018-11" db="EMBL/GenBank/DDBJ databases">
        <title>Mesobaculum littorinae gen. nov., sp. nov., isolated from Littorina scabra that represents a novel genus of the order Rhodobacteraceae.</title>
        <authorList>
            <person name="Li F."/>
        </authorList>
    </citation>
    <scope>NUCLEOTIDE SEQUENCE [LARGE SCALE GENOMIC DNA]</scope>
    <source>
        <strain evidence="8 9">M0103</strain>
    </source>
</reference>
<dbReference type="CDD" id="cd07984">
    <property type="entry name" value="LPLAT_LABLAT-like"/>
    <property type="match status" value="1"/>
</dbReference>
<comment type="subcellular location">
    <subcellularLocation>
        <location evidence="1">Cell inner membrane</location>
    </subcellularLocation>
</comment>